<evidence type="ECO:0000313" key="3">
    <source>
        <dbReference type="Proteomes" id="UP000578688"/>
    </source>
</evidence>
<dbReference type="SUPFAM" id="SSF48371">
    <property type="entry name" value="ARM repeat"/>
    <property type="match status" value="1"/>
</dbReference>
<dbReference type="InterPro" id="IPR004155">
    <property type="entry name" value="PBS_lyase_HEAT"/>
</dbReference>
<comment type="caution">
    <text evidence="2">The sequence shown here is derived from an EMBL/GenBank/DDBJ whole genome shotgun (WGS) entry which is preliminary data.</text>
</comment>
<dbReference type="AlphaFoldDB" id="A0A7Y9XUQ2"/>
<sequence length="483" mass="54789">MAHKARPCHERPARAGRNHAHPASGGVRERIENMKHLKDWLQWLNSRPASDNYWENYRHREALEVLAGCKDDADWLTLSSHGNGFVREIAVRELRELPSPAALAVLLERVNDWVPPVRQQANAGVRQYLMSEHAPTLLYALQPLMALAERHRADHSKTLEAARTVLQGPEVRDAVLAAFLVQHGKSARFLFELLLEASDEPTSLLGKALVHREMTVRQMAVSACQMLPADLARPLLLRALATPGASVRVNALRYLLTSLDDPRPLLRQALLDASPAVRNLARWAAPRWQIDAREVLGARLEQRTPANKREWLGLLGLACELAVDLDDRWKDQAQQAPMSSVRLAAVESLKQADLSRQLVALDDACDKVFAKAVERLSSQDWNELASELDARLDHGWYELTNRRRAAILGMRPRWQQLKYLLIRLDRTPEEQGYWLEQLSVWCSKQYLMVDPTTSKGERAALLQRVERLEADGLVLKGSYERLR</sequence>
<organism evidence="2 3">
    <name type="scientific">Phytopseudomonas flavescens</name>
    <dbReference type="NCBI Taxonomy" id="29435"/>
    <lineage>
        <taxon>Bacteria</taxon>
        <taxon>Pseudomonadati</taxon>
        <taxon>Pseudomonadota</taxon>
        <taxon>Gammaproteobacteria</taxon>
        <taxon>Pseudomonadales</taxon>
        <taxon>Pseudomonadaceae</taxon>
        <taxon>Phytopseudomonas</taxon>
    </lineage>
</organism>
<reference evidence="2 3" key="1">
    <citation type="submission" date="2020-07" db="EMBL/GenBank/DDBJ databases">
        <title>Genomic analyses of the natural microbiome of Caenorhabditis elegans.</title>
        <authorList>
            <person name="Samuel B."/>
        </authorList>
    </citation>
    <scope>NUCLEOTIDE SEQUENCE [LARGE SCALE GENOMIC DNA]</scope>
    <source>
        <strain evidence="2 3">BIGb0408</strain>
    </source>
</reference>
<accession>A0A7Y9XUQ2</accession>
<dbReference type="SMART" id="SM00567">
    <property type="entry name" value="EZ_HEAT"/>
    <property type="match status" value="2"/>
</dbReference>
<dbReference type="EMBL" id="JACBYV010000001">
    <property type="protein sequence ID" value="NYH76442.1"/>
    <property type="molecule type" value="Genomic_DNA"/>
</dbReference>
<feature type="region of interest" description="Disordered" evidence="1">
    <location>
        <begin position="1"/>
        <end position="28"/>
    </location>
</feature>
<evidence type="ECO:0008006" key="4">
    <source>
        <dbReference type="Google" id="ProtNLM"/>
    </source>
</evidence>
<name>A0A7Y9XUQ2_9GAMM</name>
<evidence type="ECO:0000313" key="2">
    <source>
        <dbReference type="EMBL" id="NYH76442.1"/>
    </source>
</evidence>
<keyword evidence="3" id="KW-1185">Reference proteome</keyword>
<dbReference type="InterPro" id="IPR011989">
    <property type="entry name" value="ARM-like"/>
</dbReference>
<protein>
    <recommendedName>
        <fullName evidence="4">HEAT repeat</fullName>
    </recommendedName>
</protein>
<dbReference type="Gene3D" id="1.25.10.10">
    <property type="entry name" value="Leucine-rich Repeat Variant"/>
    <property type="match status" value="1"/>
</dbReference>
<dbReference type="Proteomes" id="UP000578688">
    <property type="component" value="Unassembled WGS sequence"/>
</dbReference>
<dbReference type="InterPro" id="IPR016024">
    <property type="entry name" value="ARM-type_fold"/>
</dbReference>
<gene>
    <name evidence="2" type="ORF">FHR27_005052</name>
</gene>
<proteinExistence type="predicted"/>
<evidence type="ECO:0000256" key="1">
    <source>
        <dbReference type="SAM" id="MobiDB-lite"/>
    </source>
</evidence>